<dbReference type="InterPro" id="IPR000477">
    <property type="entry name" value="RT_dom"/>
</dbReference>
<dbReference type="Pfam" id="PF00078">
    <property type="entry name" value="RVT_1"/>
    <property type="match status" value="1"/>
</dbReference>
<feature type="domain" description="RNase III" evidence="1">
    <location>
        <begin position="204"/>
        <end position="283"/>
    </location>
</feature>
<evidence type="ECO:0000259" key="1">
    <source>
        <dbReference type="PROSITE" id="PS50142"/>
    </source>
</evidence>
<protein>
    <submittedName>
        <fullName evidence="2">Ribonuclease III domain-containing protein RNC1, chloroplastic</fullName>
    </submittedName>
</protein>
<dbReference type="Pfam" id="PF13966">
    <property type="entry name" value="zf-RVT"/>
    <property type="match status" value="1"/>
</dbReference>
<evidence type="ECO:0000313" key="2">
    <source>
        <dbReference type="EMBL" id="RVX23751.1"/>
    </source>
</evidence>
<dbReference type="GO" id="GO:0006396">
    <property type="term" value="P:RNA processing"/>
    <property type="evidence" value="ECO:0007669"/>
    <property type="project" value="InterPro"/>
</dbReference>
<name>A0A438KRD0_VITVI</name>
<organism evidence="2 3">
    <name type="scientific">Vitis vinifera</name>
    <name type="common">Grape</name>
    <dbReference type="NCBI Taxonomy" id="29760"/>
    <lineage>
        <taxon>Eukaryota</taxon>
        <taxon>Viridiplantae</taxon>
        <taxon>Streptophyta</taxon>
        <taxon>Embryophyta</taxon>
        <taxon>Tracheophyta</taxon>
        <taxon>Spermatophyta</taxon>
        <taxon>Magnoliopsida</taxon>
        <taxon>eudicotyledons</taxon>
        <taxon>Gunneridae</taxon>
        <taxon>Pentapetalae</taxon>
        <taxon>rosids</taxon>
        <taxon>Vitales</taxon>
        <taxon>Vitaceae</taxon>
        <taxon>Viteae</taxon>
        <taxon>Vitis</taxon>
    </lineage>
</organism>
<dbReference type="InterPro" id="IPR026960">
    <property type="entry name" value="RVT-Znf"/>
</dbReference>
<proteinExistence type="predicted"/>
<dbReference type="SUPFAM" id="SSF69065">
    <property type="entry name" value="RNase III domain-like"/>
    <property type="match status" value="2"/>
</dbReference>
<dbReference type="FunFam" id="1.10.1520.10:FF:000011">
    <property type="entry name" value="Ribonuclease III domain-containing protein RNC1, chloroplastic"/>
    <property type="match status" value="1"/>
</dbReference>
<gene>
    <name evidence="2" type="primary">RNC1_1</name>
    <name evidence="2" type="ORF">CK203_000818</name>
</gene>
<dbReference type="Gene3D" id="1.10.1520.10">
    <property type="entry name" value="Ribonuclease III domain"/>
    <property type="match status" value="2"/>
</dbReference>
<dbReference type="CDD" id="cd00593">
    <property type="entry name" value="RIBOc"/>
    <property type="match status" value="2"/>
</dbReference>
<dbReference type="PROSITE" id="PS50142">
    <property type="entry name" value="RNASE_3_2"/>
    <property type="match status" value="1"/>
</dbReference>
<comment type="caution">
    <text evidence="2">The sequence shown here is derived from an EMBL/GenBank/DDBJ whole genome shotgun (WGS) entry which is preliminary data.</text>
</comment>
<reference evidence="2 3" key="1">
    <citation type="journal article" date="2018" name="PLoS Genet.">
        <title>Population sequencing reveals clonal diversity and ancestral inbreeding in the grapevine cultivar Chardonnay.</title>
        <authorList>
            <person name="Roach M.J."/>
            <person name="Johnson D.L."/>
            <person name="Bohlmann J."/>
            <person name="van Vuuren H.J."/>
            <person name="Jones S.J."/>
            <person name="Pretorius I.S."/>
            <person name="Schmidt S.A."/>
            <person name="Borneman A.R."/>
        </authorList>
    </citation>
    <scope>NUCLEOTIDE SEQUENCE [LARGE SCALE GENOMIC DNA]</scope>
    <source>
        <strain evidence="3">cv. Chardonnay</strain>
        <tissue evidence="2">Leaf</tissue>
    </source>
</reference>
<sequence>MDGHVILNTQGVLDSVVAPAKGIRTGCPDAPSDGFVSHGEREIYKSVGLLLGIKRLPGIPFFFVRRHIYTASGVMGCGPWLLVVIAYYPDVYALPASFALPWIEGLPFLEAASLTGTKTHSDPKELPQNSPQRLLKELAERKKITSPKKKFPPKSSCLPSSRLNNADKAWIDEYLLEAKQALGYPLEPSDQYGDDNPAKQFDALLYLAFQHPSCDRANARHVRSGHSRLWFLGQYVLELAFAEYFLQRYPRESPAPMRERVFELIGKRNLPQWIKAASLQNLVFPFDDMDRLIRKEREPPVKVKAVVFWVGFALTFLQRWKEVRPTEMPQVEAFLSCNIIQEVHDISQMLSVKFMKMAWEIIIKCLDYGFIYKKAWMTAPLCLIWTVWKERNRIAFDNEELSIQRMKNYFVCNFFSWTNLFIDEGLLSLINFVDLIGELRTLGTLDPSAYWGGYISYWPRQILDASLIANEVIDAWQKRKEKGLICKLDVEKAYDSINWQFLMKVMQKMGFGSKWLGWIWSCISTSKHSILVNGVPAGFFPSSKGLRQGDPLSPYLFVMGMEVLSALIRRAVVGAFSVAASGLRINLAKSEVIPVGEVEEVEMMAAELGCRVGSLPTVYLGLPLGAPNKASSVWDGVEERLRRRLALWKRQYISKGGRITLIKSTLASMPMYQMSLFRLPKLVARRRKFGVGVWKEILKESSWCWENMTFLAGKGNKIRFWSDQWCGCPVLSQRFPHLYAMAVQRNATVEEMWDQNCGQGGWNLRFIRDFNDWELDMLGNLLHDLRGSKPSLEEDSVLWKGGRNGQFRAKAVYSLLANPLASGFPKNSIWVESVPTKLAFFAWEATWGKVLTLDRLQRRGWQLPNCCFLCGSEEESVDHLLIHCIVVRVLWDLVLALFGVHWVFPETVKKVLLSWRGPFVGKKRKKIWKSIPLYIFWTVWKERNRLAFRGGVLAIQKLKNSFICNLWCWARMYIGGEPLSILGFLEWLATRQYNYILALAVSCCAKHSPSIAKSKFGSLTKFRSVFWALFGAIYLCYGMPEVYRVLFEVFGMDPEHEDCQPKLRRQLEDVDYVSVEFEDNKLSWQDPPEDALFAHPRLFRACVPPGMHRFRGNIWDYDCRPQVMHALGYPLPVTDRIPDITKARNIELGLGLQIRNLVALGIRSLDSPNKDLAHKWLWRFAYMQDNFWRKMIAVKYRKVEGGWSSRESRDVHRLSLWKAIRKGDGTLFIEETSWEENLVGLLLQLLTPSSVADGLEDKLLCFLHPSKHKFEHPRFCYERLEYVGQKIQDIVMAERLLMKHLDAPGKWLQEKHRRLLMNKFCGRYLRDKYLHRFIIYSEQVQDSYEHNRRLRNPATTAVQQAIHGLSYLVYGKPDVRRLMFEVFDFEQIQPKPVLRS</sequence>
<dbReference type="EMBL" id="QGNW01000001">
    <property type="protein sequence ID" value="RVX23751.1"/>
    <property type="molecule type" value="Genomic_DNA"/>
</dbReference>
<dbReference type="PANTHER" id="PTHR33116">
    <property type="entry name" value="REVERSE TRANSCRIPTASE ZINC-BINDING DOMAIN-CONTAINING PROTEIN-RELATED-RELATED"/>
    <property type="match status" value="1"/>
</dbReference>
<dbReference type="PANTHER" id="PTHR33116:SF78">
    <property type="entry name" value="OS12G0587133 PROTEIN"/>
    <property type="match status" value="1"/>
</dbReference>
<dbReference type="Proteomes" id="UP000288805">
    <property type="component" value="Unassembled WGS sequence"/>
</dbReference>
<dbReference type="InterPro" id="IPR000999">
    <property type="entry name" value="RNase_III_dom"/>
</dbReference>
<dbReference type="InterPro" id="IPR036389">
    <property type="entry name" value="RNase_III_sf"/>
</dbReference>
<dbReference type="InterPro" id="IPR043502">
    <property type="entry name" value="DNA/RNA_pol_sf"/>
</dbReference>
<evidence type="ECO:0000313" key="3">
    <source>
        <dbReference type="Proteomes" id="UP000288805"/>
    </source>
</evidence>
<dbReference type="SUPFAM" id="SSF56672">
    <property type="entry name" value="DNA/RNA polymerases"/>
    <property type="match status" value="1"/>
</dbReference>
<dbReference type="GO" id="GO:0004525">
    <property type="term" value="F:ribonuclease III activity"/>
    <property type="evidence" value="ECO:0007669"/>
    <property type="project" value="InterPro"/>
</dbReference>
<dbReference type="SMART" id="SM00535">
    <property type="entry name" value="RIBOc"/>
    <property type="match status" value="2"/>
</dbReference>
<accession>A0A438KRD0</accession>